<dbReference type="PROSITE" id="PS51257">
    <property type="entry name" value="PROKAR_LIPOPROTEIN"/>
    <property type="match status" value="1"/>
</dbReference>
<organism evidence="3 4">
    <name type="scientific">Aquisphaera giovannonii</name>
    <dbReference type="NCBI Taxonomy" id="406548"/>
    <lineage>
        <taxon>Bacteria</taxon>
        <taxon>Pseudomonadati</taxon>
        <taxon>Planctomycetota</taxon>
        <taxon>Planctomycetia</taxon>
        <taxon>Isosphaerales</taxon>
        <taxon>Isosphaeraceae</taxon>
        <taxon>Aquisphaera</taxon>
    </lineage>
</organism>
<evidence type="ECO:0000259" key="1">
    <source>
        <dbReference type="Pfam" id="PF07583"/>
    </source>
</evidence>
<sequence>MRPAILGLVMIVGAGCPAREAGAAGPAAPVTFERHVEPILTRAGCNSGPCHGKASGQNGFKLSLQGFDPAFDHVALTREAGGRRILRSTPEGSLLLRKATAELPHGGGRRLEPGGPFYETIRRWIAEGSPRTPPEAPKLARIGVEPGERALKPGESFDLRVIARYSDGSAEDVTRLATFASSEATAVAVEPGGRVRAGKLAGEATISARYEGLFANCDVAIPLAGEVPAAEYEAFPRSNFIDDLVLAKWKKLGLTPSALAGDATFLRRAHLDVIGRLPTPDEARAFLSDPSPDRRARLVDGLLERPEYADHWATKWMDLLRPNPYRVGIKAVFNLDGWIRDAFRKNLPYDEFVRRIVTAQGSSFEQGPGTIFRDRREPIEIAPVVSQLFLGIRLECAKCHHHPFESWGQEQFYEFAAFFTRVGRKGTGLSPPISGSEEIVFTAKSGEIRHPLTNAVLPPKPLFGEAKVPDDPEADPREALARWMTAPGNRYFARVMANRVWGDLMGVGIVDPVDDIRATNPPSNGPLLDALADDFRDHGYDLKHLIRTIMASTVYRLSSEPNARNVADLRNYSRHYRQRLRAETLLDAVADVTGVPDSFAASPPRSRATATWTNRIPSLFLDTFGRPDPNQDPPCERTSDTAVVQALHLMNAPGVHEKLTSDEGRVAALAKGKATPREVVEEAYLLAYGRRPDKEEADIAEGLFREPGKPRRAAVEDLFWALMNSPEFVFKD</sequence>
<dbReference type="Gene3D" id="2.60.40.1080">
    <property type="match status" value="1"/>
</dbReference>
<feature type="domain" description="DUF1549" evidence="1">
    <location>
        <begin position="241"/>
        <end position="422"/>
    </location>
</feature>
<dbReference type="InterPro" id="IPR022655">
    <property type="entry name" value="DUF1553"/>
</dbReference>
<proteinExistence type="predicted"/>
<keyword evidence="4" id="KW-1185">Reference proteome</keyword>
<dbReference type="Proteomes" id="UP000324233">
    <property type="component" value="Chromosome"/>
</dbReference>
<dbReference type="KEGG" id="agv:OJF2_35850"/>
<dbReference type="PANTHER" id="PTHR35889:SF3">
    <property type="entry name" value="F-BOX DOMAIN-CONTAINING PROTEIN"/>
    <property type="match status" value="1"/>
</dbReference>
<evidence type="ECO:0008006" key="5">
    <source>
        <dbReference type="Google" id="ProtNLM"/>
    </source>
</evidence>
<feature type="domain" description="DUF1553" evidence="2">
    <location>
        <begin position="477"/>
        <end position="701"/>
    </location>
</feature>
<dbReference type="PANTHER" id="PTHR35889">
    <property type="entry name" value="CYCLOINULO-OLIGOSACCHARIDE FRUCTANOTRANSFERASE-RELATED"/>
    <property type="match status" value="1"/>
</dbReference>
<evidence type="ECO:0000313" key="4">
    <source>
        <dbReference type="Proteomes" id="UP000324233"/>
    </source>
</evidence>
<accession>A0A5B9W4U8</accession>
<evidence type="ECO:0000259" key="2">
    <source>
        <dbReference type="Pfam" id="PF07587"/>
    </source>
</evidence>
<dbReference type="Pfam" id="PF07583">
    <property type="entry name" value="PSCyt2"/>
    <property type="match status" value="1"/>
</dbReference>
<reference evidence="3 4" key="1">
    <citation type="submission" date="2019-08" db="EMBL/GenBank/DDBJ databases">
        <title>Deep-cultivation of Planctomycetes and their phenomic and genomic characterization uncovers novel biology.</title>
        <authorList>
            <person name="Wiegand S."/>
            <person name="Jogler M."/>
            <person name="Boedeker C."/>
            <person name="Pinto D."/>
            <person name="Vollmers J."/>
            <person name="Rivas-Marin E."/>
            <person name="Kohn T."/>
            <person name="Peeters S.H."/>
            <person name="Heuer A."/>
            <person name="Rast P."/>
            <person name="Oberbeckmann S."/>
            <person name="Bunk B."/>
            <person name="Jeske O."/>
            <person name="Meyerdierks A."/>
            <person name="Storesund J.E."/>
            <person name="Kallscheuer N."/>
            <person name="Luecker S."/>
            <person name="Lage O.M."/>
            <person name="Pohl T."/>
            <person name="Merkel B.J."/>
            <person name="Hornburger P."/>
            <person name="Mueller R.-W."/>
            <person name="Bruemmer F."/>
            <person name="Labrenz M."/>
            <person name="Spormann A.M."/>
            <person name="Op den Camp H."/>
            <person name="Overmann J."/>
            <person name="Amann R."/>
            <person name="Jetten M.S.M."/>
            <person name="Mascher T."/>
            <person name="Medema M.H."/>
            <person name="Devos D.P."/>
            <person name="Kaster A.-K."/>
            <person name="Ovreas L."/>
            <person name="Rohde M."/>
            <person name="Galperin M.Y."/>
            <person name="Jogler C."/>
        </authorList>
    </citation>
    <scope>NUCLEOTIDE SEQUENCE [LARGE SCALE GENOMIC DNA]</scope>
    <source>
        <strain evidence="3 4">OJF2</strain>
    </source>
</reference>
<name>A0A5B9W4U8_9BACT</name>
<gene>
    <name evidence="3" type="ORF">OJF2_35850</name>
</gene>
<dbReference type="EMBL" id="CP042997">
    <property type="protein sequence ID" value="QEH35040.1"/>
    <property type="molecule type" value="Genomic_DNA"/>
</dbReference>
<dbReference type="InterPro" id="IPR011444">
    <property type="entry name" value="DUF1549"/>
</dbReference>
<protein>
    <recommendedName>
        <fullName evidence="5">Bacterial Ig-like domain (Group 2)</fullName>
    </recommendedName>
</protein>
<evidence type="ECO:0000313" key="3">
    <source>
        <dbReference type="EMBL" id="QEH35040.1"/>
    </source>
</evidence>
<dbReference type="Pfam" id="PF07587">
    <property type="entry name" value="PSD1"/>
    <property type="match status" value="1"/>
</dbReference>
<dbReference type="AlphaFoldDB" id="A0A5B9W4U8"/>